<dbReference type="Proteomes" id="UP001500618">
    <property type="component" value="Unassembled WGS sequence"/>
</dbReference>
<evidence type="ECO:0000256" key="1">
    <source>
        <dbReference type="SAM" id="Phobius"/>
    </source>
</evidence>
<name>A0ABN2GSW4_9ACTN</name>
<feature type="transmembrane region" description="Helical" evidence="1">
    <location>
        <begin position="186"/>
        <end position="206"/>
    </location>
</feature>
<evidence type="ECO:0000313" key="3">
    <source>
        <dbReference type="Proteomes" id="UP001500618"/>
    </source>
</evidence>
<evidence type="ECO:0000313" key="2">
    <source>
        <dbReference type="EMBL" id="GAA1676296.1"/>
    </source>
</evidence>
<protein>
    <submittedName>
        <fullName evidence="2">Uncharacterized protein</fullName>
    </submittedName>
</protein>
<dbReference type="EMBL" id="BAAANY010000009">
    <property type="protein sequence ID" value="GAA1676296.1"/>
    <property type="molecule type" value="Genomic_DNA"/>
</dbReference>
<keyword evidence="1" id="KW-0812">Transmembrane</keyword>
<feature type="transmembrane region" description="Helical" evidence="1">
    <location>
        <begin position="136"/>
        <end position="155"/>
    </location>
</feature>
<dbReference type="RefSeq" id="WP_344310328.1">
    <property type="nucleotide sequence ID" value="NZ_BAAANY010000009.1"/>
</dbReference>
<comment type="caution">
    <text evidence="2">The sequence shown here is derived from an EMBL/GenBank/DDBJ whole genome shotgun (WGS) entry which is preliminary data.</text>
</comment>
<feature type="transmembrane region" description="Helical" evidence="1">
    <location>
        <begin position="62"/>
        <end position="85"/>
    </location>
</feature>
<gene>
    <name evidence="2" type="ORF">GCM10009765_27070</name>
</gene>
<accession>A0ABN2GSW4</accession>
<proteinExistence type="predicted"/>
<keyword evidence="1" id="KW-0472">Membrane</keyword>
<keyword evidence="3" id="KW-1185">Reference proteome</keyword>
<reference evidence="2 3" key="1">
    <citation type="journal article" date="2019" name="Int. J. Syst. Evol. Microbiol.">
        <title>The Global Catalogue of Microorganisms (GCM) 10K type strain sequencing project: providing services to taxonomists for standard genome sequencing and annotation.</title>
        <authorList>
            <consortium name="The Broad Institute Genomics Platform"/>
            <consortium name="The Broad Institute Genome Sequencing Center for Infectious Disease"/>
            <person name="Wu L."/>
            <person name="Ma J."/>
        </authorList>
    </citation>
    <scope>NUCLEOTIDE SEQUENCE [LARGE SCALE GENOMIC DNA]</scope>
    <source>
        <strain evidence="2 3">JCM 14718</strain>
    </source>
</reference>
<feature type="transmembrane region" description="Helical" evidence="1">
    <location>
        <begin position="105"/>
        <end position="124"/>
    </location>
</feature>
<sequence length="221" mass="24283">MTYVLIALFASTLGFLEARIFNGPIFVELGLGVSLGLVWTAIAYGVSRLLERFRENPRNASNASAIAVALCATMLLTPGILLELMMFPNPDAYLSMIQTAGNGTVGFYATFNPLTEWILVPLALFFNWRSPVRRKIAIVAAVLYYLERVATYLYFAPAVLRWQGSQKSAELVQQVGGWLSIDWMRMAVDGLTIVLFVAITFLPAPVGRISVRASRAVSVPS</sequence>
<feature type="transmembrane region" description="Helical" evidence="1">
    <location>
        <begin position="28"/>
        <end position="50"/>
    </location>
</feature>
<keyword evidence="1" id="KW-1133">Transmembrane helix</keyword>
<organism evidence="2 3">
    <name type="scientific">Fodinicola feengrottensis</name>
    <dbReference type="NCBI Taxonomy" id="435914"/>
    <lineage>
        <taxon>Bacteria</taxon>
        <taxon>Bacillati</taxon>
        <taxon>Actinomycetota</taxon>
        <taxon>Actinomycetes</taxon>
        <taxon>Mycobacteriales</taxon>
        <taxon>Fodinicola</taxon>
    </lineage>
</organism>